<dbReference type="EC" id="2.7.11.1" evidence="1"/>
<keyword evidence="5 11" id="KW-0863">Zinc-finger</keyword>
<dbReference type="GO" id="GO:0005524">
    <property type="term" value="F:ATP binding"/>
    <property type="evidence" value="ECO:0007669"/>
    <property type="project" value="UniProtKB-KW"/>
</dbReference>
<dbReference type="PANTHER" id="PTHR44329">
    <property type="entry name" value="SERINE/THREONINE-PROTEIN KINASE TNNI3K-RELATED"/>
    <property type="match status" value="1"/>
</dbReference>
<keyword evidence="8" id="KW-0067">ATP-binding</keyword>
<dbReference type="OrthoDB" id="4062651at2759"/>
<dbReference type="PANTHER" id="PTHR44329:SF285">
    <property type="entry name" value="V-MOS MOLONEY MURINE SARCOMA VIRAL ONCO HOMOLOG"/>
    <property type="match status" value="1"/>
</dbReference>
<dbReference type="Proteomes" id="UP000663852">
    <property type="component" value="Unassembled WGS sequence"/>
</dbReference>
<feature type="domain" description="RING-type" evidence="13">
    <location>
        <begin position="979"/>
        <end position="1021"/>
    </location>
</feature>
<dbReference type="Pfam" id="PF00069">
    <property type="entry name" value="Pkinase"/>
    <property type="match status" value="1"/>
</dbReference>
<evidence type="ECO:0000313" key="16">
    <source>
        <dbReference type="Proteomes" id="UP000663828"/>
    </source>
</evidence>
<reference evidence="15" key="1">
    <citation type="submission" date="2021-02" db="EMBL/GenBank/DDBJ databases">
        <authorList>
            <person name="Nowell W R."/>
        </authorList>
    </citation>
    <scope>NUCLEOTIDE SEQUENCE</scope>
</reference>
<evidence type="ECO:0000256" key="2">
    <source>
        <dbReference type="ARBA" id="ARBA00022527"/>
    </source>
</evidence>
<keyword evidence="16" id="KW-1185">Reference proteome</keyword>
<proteinExistence type="predicted"/>
<dbReference type="SUPFAM" id="SSF56112">
    <property type="entry name" value="Protein kinase-like (PK-like)"/>
    <property type="match status" value="1"/>
</dbReference>
<dbReference type="GO" id="GO:0008270">
    <property type="term" value="F:zinc ion binding"/>
    <property type="evidence" value="ECO:0007669"/>
    <property type="project" value="UniProtKB-KW"/>
</dbReference>
<dbReference type="SUPFAM" id="SSF52540">
    <property type="entry name" value="P-loop containing nucleoside triphosphate hydrolases"/>
    <property type="match status" value="1"/>
</dbReference>
<name>A0A814YBL0_ADIRI</name>
<evidence type="ECO:0000256" key="8">
    <source>
        <dbReference type="ARBA" id="ARBA00022840"/>
    </source>
</evidence>
<evidence type="ECO:0000259" key="12">
    <source>
        <dbReference type="PROSITE" id="PS50011"/>
    </source>
</evidence>
<evidence type="ECO:0000256" key="4">
    <source>
        <dbReference type="ARBA" id="ARBA00022741"/>
    </source>
</evidence>
<dbReference type="AlphaFoldDB" id="A0A814YBL0"/>
<dbReference type="EMBL" id="CAJNOJ010000164">
    <property type="protein sequence ID" value="CAF1227008.1"/>
    <property type="molecule type" value="Genomic_DNA"/>
</dbReference>
<evidence type="ECO:0000256" key="1">
    <source>
        <dbReference type="ARBA" id="ARBA00012513"/>
    </source>
</evidence>
<evidence type="ECO:0000313" key="17">
    <source>
        <dbReference type="Proteomes" id="UP000663852"/>
    </source>
</evidence>
<dbReference type="Gene3D" id="3.30.40.10">
    <property type="entry name" value="Zinc/RING finger domain, C3HC4 (zinc finger)"/>
    <property type="match status" value="1"/>
</dbReference>
<dbReference type="Gene3D" id="1.10.510.10">
    <property type="entry name" value="Transferase(Phosphotransferase) domain 1"/>
    <property type="match status" value="1"/>
</dbReference>
<evidence type="ECO:0000259" key="13">
    <source>
        <dbReference type="PROSITE" id="PS50089"/>
    </source>
</evidence>
<evidence type="ECO:0000256" key="11">
    <source>
        <dbReference type="PROSITE-ProRule" id="PRU00175"/>
    </source>
</evidence>
<dbReference type="EMBL" id="CAJNOR010000090">
    <property type="protein sequence ID" value="CAF0792498.1"/>
    <property type="molecule type" value="Genomic_DNA"/>
</dbReference>
<evidence type="ECO:0000256" key="9">
    <source>
        <dbReference type="ARBA" id="ARBA00047899"/>
    </source>
</evidence>
<evidence type="ECO:0000256" key="3">
    <source>
        <dbReference type="ARBA" id="ARBA00022679"/>
    </source>
</evidence>
<comment type="caution">
    <text evidence="15">The sequence shown here is derived from an EMBL/GenBank/DDBJ whole genome shotgun (WGS) entry which is preliminary data.</text>
</comment>
<dbReference type="PROSITE" id="PS50011">
    <property type="entry name" value="PROTEIN_KINASE_DOM"/>
    <property type="match status" value="1"/>
</dbReference>
<organism evidence="15 17">
    <name type="scientific">Adineta ricciae</name>
    <name type="common">Rotifer</name>
    <dbReference type="NCBI Taxonomy" id="249248"/>
    <lineage>
        <taxon>Eukaryota</taxon>
        <taxon>Metazoa</taxon>
        <taxon>Spiralia</taxon>
        <taxon>Gnathifera</taxon>
        <taxon>Rotifera</taxon>
        <taxon>Eurotatoria</taxon>
        <taxon>Bdelloidea</taxon>
        <taxon>Adinetida</taxon>
        <taxon>Adinetidae</taxon>
        <taxon>Adineta</taxon>
    </lineage>
</organism>
<dbReference type="PROSITE" id="PS00108">
    <property type="entry name" value="PROTEIN_KINASE_ST"/>
    <property type="match status" value="1"/>
</dbReference>
<dbReference type="PROSITE" id="PS50089">
    <property type="entry name" value="ZF_RING_2"/>
    <property type="match status" value="1"/>
</dbReference>
<dbReference type="InterPro" id="IPR008271">
    <property type="entry name" value="Ser/Thr_kinase_AS"/>
</dbReference>
<dbReference type="SUPFAM" id="SSF57850">
    <property type="entry name" value="RING/U-box"/>
    <property type="match status" value="1"/>
</dbReference>
<protein>
    <recommendedName>
        <fullName evidence="1">non-specific serine/threonine protein kinase</fullName>
        <ecNumber evidence="1">2.7.11.1</ecNumber>
    </recommendedName>
</protein>
<gene>
    <name evidence="15" type="ORF">EDS130_LOCUS26721</name>
    <name evidence="14" type="ORF">XAT740_LOCUS2554</name>
</gene>
<dbReference type="SMART" id="SM00220">
    <property type="entry name" value="S_TKc"/>
    <property type="match status" value="1"/>
</dbReference>
<dbReference type="InterPro" id="IPR001841">
    <property type="entry name" value="Znf_RING"/>
</dbReference>
<dbReference type="InterPro" id="IPR013083">
    <property type="entry name" value="Znf_RING/FYVE/PHD"/>
</dbReference>
<dbReference type="InterPro" id="IPR045063">
    <property type="entry name" value="Dynamin_N"/>
</dbReference>
<evidence type="ECO:0000256" key="6">
    <source>
        <dbReference type="ARBA" id="ARBA00022777"/>
    </source>
</evidence>
<feature type="domain" description="Protein kinase" evidence="12">
    <location>
        <begin position="709"/>
        <end position="970"/>
    </location>
</feature>
<dbReference type="GO" id="GO:0004674">
    <property type="term" value="F:protein serine/threonine kinase activity"/>
    <property type="evidence" value="ECO:0007669"/>
    <property type="project" value="UniProtKB-KW"/>
</dbReference>
<evidence type="ECO:0000256" key="10">
    <source>
        <dbReference type="ARBA" id="ARBA00048679"/>
    </source>
</evidence>
<dbReference type="InterPro" id="IPR011009">
    <property type="entry name" value="Kinase-like_dom_sf"/>
</dbReference>
<evidence type="ECO:0000256" key="5">
    <source>
        <dbReference type="ARBA" id="ARBA00022771"/>
    </source>
</evidence>
<dbReference type="InterPro" id="IPR051681">
    <property type="entry name" value="Ser/Thr_Kinases-Pseudokinases"/>
</dbReference>
<sequence length="1049" mass="119644">MNVNDDDEVKTALACAHQLKNDICRSAEKFKRLRSKFLPVLQEIDRSHVSGSKNESPTTNSDTTIDNCFLQVSDSIIDEHNNTNRPSLVVFGSNSCGKTAFIQRFLGIGRILPSDIGSITARIVQLTYAEGGQARCRVYDTNEKTHLLIDDDLSSFFTEPDNYDWEGLTNKILVHVKRPDNIKEETPEFTEWARYFVEISLPSKVLALGIDVYDTPGFLSSNREQVLTDNLHELVKRIKPTLVFLYDNATIGDTDKSCFLAMKHALGSMERVSVFFLNTKADCISIANDYGLDDDPENVTENLFQEALLEKRQKCYELLLRRREMASEVLGRLPNSVTECTCFDICTVPRDFDPWQTYTDTINTGTFRRIVKFTAEAYSMPTLALARDVLAIVNDYFDLVKSFTVRTSTQLDALRQESLEWSKKFFDEYENLLPSLIDALMANIERLFQELKGQIVTQATLITRTGDRIDALLQDKSKRIQDYIRLAVQEQIIKVAANDVIISKRDEVMSLIVDHFQRPKGQRRNELLTRAQQHVLSDLSAEILEKTTLFNLFLNGLITIPLVCTRFFRSLPTRFSTYRKEIYNRFVDTQIQKGDNNDDVYKLLDAMDTYSTLSNEAGRRTLAERYLAELSDKIKRQKDIFNYNLQLWISNQKESFNKNIEANYNYIKNHLSDQRECYNKLSNFFSSFAKIECQLLAAIELHKRDGIRPILGEELGRGGFYTVYTAQWHNDDKLAVKKLLGATASNNSIVAIEAHVHRVVTLLSIDHVVPLLYTYENIVDNAQRELWLIMPRYAMSLQQYLIKNMNNLDFVRVVSFALTIATTLAELHRLEIVHRDLKASNVMLNGDDQCYLIDFGTAKFGLTSATVLGTAPLSPEMIATLSTQDVSCTTYDGAAADIYSFGALLYEMLPKPHYERLDNQRVSQLKQLLRLNPKSDVYTEPYEKLICRCLSQSPEDRPTAIGLVSDLKDIQAKTEIKPCMVCEERLRSIRVQPCGHKSSCAQCWETWSRTSVGNVRCIICKKLVAHHTQDDINATYASSQQNAANNGTF</sequence>
<dbReference type="Gene3D" id="3.40.50.300">
    <property type="entry name" value="P-loop containing nucleotide triphosphate hydrolases"/>
    <property type="match status" value="1"/>
</dbReference>
<keyword evidence="7" id="KW-0862">Zinc</keyword>
<dbReference type="InterPro" id="IPR027417">
    <property type="entry name" value="P-loop_NTPase"/>
</dbReference>
<keyword evidence="3" id="KW-0808">Transferase</keyword>
<dbReference type="Pfam" id="PF13920">
    <property type="entry name" value="zf-C3HC4_3"/>
    <property type="match status" value="1"/>
</dbReference>
<evidence type="ECO:0000313" key="15">
    <source>
        <dbReference type="EMBL" id="CAF1227008.1"/>
    </source>
</evidence>
<comment type="catalytic activity">
    <reaction evidence="10">
        <text>L-seryl-[protein] + ATP = O-phospho-L-seryl-[protein] + ADP + H(+)</text>
        <dbReference type="Rhea" id="RHEA:17989"/>
        <dbReference type="Rhea" id="RHEA-COMP:9863"/>
        <dbReference type="Rhea" id="RHEA-COMP:11604"/>
        <dbReference type="ChEBI" id="CHEBI:15378"/>
        <dbReference type="ChEBI" id="CHEBI:29999"/>
        <dbReference type="ChEBI" id="CHEBI:30616"/>
        <dbReference type="ChEBI" id="CHEBI:83421"/>
        <dbReference type="ChEBI" id="CHEBI:456216"/>
        <dbReference type="EC" id="2.7.11.1"/>
    </reaction>
</comment>
<comment type="catalytic activity">
    <reaction evidence="9">
        <text>L-threonyl-[protein] + ATP = O-phospho-L-threonyl-[protein] + ADP + H(+)</text>
        <dbReference type="Rhea" id="RHEA:46608"/>
        <dbReference type="Rhea" id="RHEA-COMP:11060"/>
        <dbReference type="Rhea" id="RHEA-COMP:11605"/>
        <dbReference type="ChEBI" id="CHEBI:15378"/>
        <dbReference type="ChEBI" id="CHEBI:30013"/>
        <dbReference type="ChEBI" id="CHEBI:30616"/>
        <dbReference type="ChEBI" id="CHEBI:61977"/>
        <dbReference type="ChEBI" id="CHEBI:456216"/>
        <dbReference type="EC" id="2.7.11.1"/>
    </reaction>
</comment>
<keyword evidence="5 11" id="KW-0479">Metal-binding</keyword>
<dbReference type="Proteomes" id="UP000663828">
    <property type="component" value="Unassembled WGS sequence"/>
</dbReference>
<dbReference type="Pfam" id="PF00350">
    <property type="entry name" value="Dynamin_N"/>
    <property type="match status" value="1"/>
</dbReference>
<evidence type="ECO:0000256" key="7">
    <source>
        <dbReference type="ARBA" id="ARBA00022833"/>
    </source>
</evidence>
<evidence type="ECO:0000313" key="14">
    <source>
        <dbReference type="EMBL" id="CAF0792498.1"/>
    </source>
</evidence>
<keyword evidence="2" id="KW-0723">Serine/threonine-protein kinase</keyword>
<dbReference type="InterPro" id="IPR000719">
    <property type="entry name" value="Prot_kinase_dom"/>
</dbReference>
<keyword evidence="4" id="KW-0547">Nucleotide-binding</keyword>
<accession>A0A814YBL0</accession>
<keyword evidence="6" id="KW-0418">Kinase</keyword>